<dbReference type="RefSeq" id="WP_037548190.1">
    <property type="nucleotide sequence ID" value="NZ_JNUP01000065.1"/>
</dbReference>
<gene>
    <name evidence="5" type="ORF">DC28_10855</name>
</gene>
<feature type="modified residue" description="4-aspartylphosphate" evidence="3">
    <location>
        <position position="57"/>
    </location>
</feature>
<dbReference type="EMBL" id="JNUP01000065">
    <property type="protein sequence ID" value="KGE71733.1"/>
    <property type="molecule type" value="Genomic_DNA"/>
</dbReference>
<evidence type="ECO:0000313" key="6">
    <source>
        <dbReference type="Proteomes" id="UP000029692"/>
    </source>
</evidence>
<dbReference type="AlphaFoldDB" id="A0A098QWE7"/>
<dbReference type="SUPFAM" id="SSF52172">
    <property type="entry name" value="CheY-like"/>
    <property type="match status" value="1"/>
</dbReference>
<keyword evidence="2" id="KW-0902">Two-component regulatory system</keyword>
<evidence type="ECO:0000313" key="5">
    <source>
        <dbReference type="EMBL" id="KGE71733.1"/>
    </source>
</evidence>
<accession>A0A098QWE7</accession>
<evidence type="ECO:0000256" key="3">
    <source>
        <dbReference type="PROSITE-ProRule" id="PRU00169"/>
    </source>
</evidence>
<evidence type="ECO:0000256" key="2">
    <source>
        <dbReference type="ARBA" id="ARBA00023012"/>
    </source>
</evidence>
<dbReference type="SMART" id="SM00448">
    <property type="entry name" value="REC"/>
    <property type="match status" value="1"/>
</dbReference>
<dbReference type="OrthoDB" id="9790669at2"/>
<dbReference type="CDD" id="cd17546">
    <property type="entry name" value="REC_hyHK_CKI1_RcsC-like"/>
    <property type="match status" value="1"/>
</dbReference>
<dbReference type="eggNOG" id="COG0784">
    <property type="taxonomic scope" value="Bacteria"/>
</dbReference>
<proteinExistence type="predicted"/>
<reference evidence="5 6" key="1">
    <citation type="submission" date="2014-05" db="EMBL/GenBank/DDBJ databases">
        <title>De novo Genome Sequence of Spirocheata sp.</title>
        <authorList>
            <person name="Shivani Y."/>
            <person name="Subhash Y."/>
            <person name="Tushar L."/>
            <person name="Sasikala C."/>
            <person name="Ramana C.V."/>
        </authorList>
    </citation>
    <scope>NUCLEOTIDE SEQUENCE [LARGE SCALE GENOMIC DNA]</scope>
    <source>
        <strain evidence="5 6">JC230</strain>
    </source>
</reference>
<feature type="domain" description="Response regulatory" evidence="4">
    <location>
        <begin position="6"/>
        <end position="122"/>
    </location>
</feature>
<organism evidence="5 6">
    <name type="scientific">Spirochaeta lutea</name>
    <dbReference type="NCBI Taxonomy" id="1480694"/>
    <lineage>
        <taxon>Bacteria</taxon>
        <taxon>Pseudomonadati</taxon>
        <taxon>Spirochaetota</taxon>
        <taxon>Spirochaetia</taxon>
        <taxon>Spirochaetales</taxon>
        <taxon>Spirochaetaceae</taxon>
        <taxon>Spirochaeta</taxon>
    </lineage>
</organism>
<dbReference type="Gene3D" id="3.40.50.2300">
    <property type="match status" value="1"/>
</dbReference>
<dbReference type="PROSITE" id="PS50110">
    <property type="entry name" value="RESPONSE_REGULATORY"/>
    <property type="match status" value="1"/>
</dbReference>
<dbReference type="Pfam" id="PF00072">
    <property type="entry name" value="Response_reg"/>
    <property type="match status" value="1"/>
</dbReference>
<dbReference type="PANTHER" id="PTHR45339">
    <property type="entry name" value="HYBRID SIGNAL TRANSDUCTION HISTIDINE KINASE J"/>
    <property type="match status" value="1"/>
</dbReference>
<protein>
    <recommendedName>
        <fullName evidence="4">Response regulatory domain-containing protein</fullName>
    </recommendedName>
</protein>
<evidence type="ECO:0000259" key="4">
    <source>
        <dbReference type="PROSITE" id="PS50110"/>
    </source>
</evidence>
<keyword evidence="1 3" id="KW-0597">Phosphoprotein</keyword>
<sequence>MKTPQLVLIAEDEAINRMFLVKIVERAGFSALEAQTGEEAIRVYERRGEEVGIILMDLSMPEKDGLEAARELRAQGVTTPILALTAHSSEEDRSLCLEAGMNEVLIKPVQIQAVQDALQRYLGSPAS</sequence>
<comment type="caution">
    <text evidence="5">The sequence shown here is derived from an EMBL/GenBank/DDBJ whole genome shotgun (WGS) entry which is preliminary data.</text>
</comment>
<keyword evidence="6" id="KW-1185">Reference proteome</keyword>
<dbReference type="InterPro" id="IPR011006">
    <property type="entry name" value="CheY-like_superfamily"/>
</dbReference>
<name>A0A098QWE7_9SPIO</name>
<dbReference type="GO" id="GO:0000160">
    <property type="term" value="P:phosphorelay signal transduction system"/>
    <property type="evidence" value="ECO:0007669"/>
    <property type="project" value="UniProtKB-KW"/>
</dbReference>
<dbReference type="STRING" id="1480694.DC28_10855"/>
<dbReference type="Proteomes" id="UP000029692">
    <property type="component" value="Unassembled WGS sequence"/>
</dbReference>
<dbReference type="InterPro" id="IPR001789">
    <property type="entry name" value="Sig_transdc_resp-reg_receiver"/>
</dbReference>
<evidence type="ECO:0000256" key="1">
    <source>
        <dbReference type="ARBA" id="ARBA00022553"/>
    </source>
</evidence>
<dbReference type="PANTHER" id="PTHR45339:SF1">
    <property type="entry name" value="HYBRID SIGNAL TRANSDUCTION HISTIDINE KINASE J"/>
    <property type="match status" value="1"/>
</dbReference>